<organism evidence="1 2">
    <name type="scientific">Caerostris extrusa</name>
    <name type="common">Bark spider</name>
    <name type="synonym">Caerostris bankana</name>
    <dbReference type="NCBI Taxonomy" id="172846"/>
    <lineage>
        <taxon>Eukaryota</taxon>
        <taxon>Metazoa</taxon>
        <taxon>Ecdysozoa</taxon>
        <taxon>Arthropoda</taxon>
        <taxon>Chelicerata</taxon>
        <taxon>Arachnida</taxon>
        <taxon>Araneae</taxon>
        <taxon>Araneomorphae</taxon>
        <taxon>Entelegynae</taxon>
        <taxon>Araneoidea</taxon>
        <taxon>Araneidae</taxon>
        <taxon>Caerostris</taxon>
    </lineage>
</organism>
<evidence type="ECO:0000313" key="2">
    <source>
        <dbReference type="Proteomes" id="UP001054945"/>
    </source>
</evidence>
<keyword evidence="2" id="KW-1185">Reference proteome</keyword>
<comment type="caution">
    <text evidence="1">The sequence shown here is derived from an EMBL/GenBank/DDBJ whole genome shotgun (WGS) entry which is preliminary data.</text>
</comment>
<protein>
    <submittedName>
        <fullName evidence="1">Uncharacterized protein</fullName>
    </submittedName>
</protein>
<evidence type="ECO:0000313" key="1">
    <source>
        <dbReference type="EMBL" id="GIY17090.1"/>
    </source>
</evidence>
<reference evidence="1 2" key="1">
    <citation type="submission" date="2021-06" db="EMBL/GenBank/DDBJ databases">
        <title>Caerostris extrusa draft genome.</title>
        <authorList>
            <person name="Kono N."/>
            <person name="Arakawa K."/>
        </authorList>
    </citation>
    <scope>NUCLEOTIDE SEQUENCE [LARGE SCALE GENOMIC DNA]</scope>
</reference>
<sequence length="82" mass="9527">MDSEHILKSRLAKHWPIRKDSDFITLSPLCTLRAHFYLYVIFDVINSIAVAETGQQLTPKLVYGPCSRCVKRISKTKNFFIR</sequence>
<dbReference type="Proteomes" id="UP001054945">
    <property type="component" value="Unassembled WGS sequence"/>
</dbReference>
<gene>
    <name evidence="1" type="ORF">CEXT_57091</name>
</gene>
<proteinExistence type="predicted"/>
<name>A0AAV4RA61_CAEEX</name>
<accession>A0AAV4RA61</accession>
<dbReference type="AlphaFoldDB" id="A0AAV4RA61"/>
<dbReference type="EMBL" id="BPLR01007462">
    <property type="protein sequence ID" value="GIY17090.1"/>
    <property type="molecule type" value="Genomic_DNA"/>
</dbReference>